<proteinExistence type="predicted"/>
<dbReference type="Pfam" id="PF12697">
    <property type="entry name" value="Abhydrolase_6"/>
    <property type="match status" value="1"/>
</dbReference>
<dbReference type="PANTHER" id="PTHR37017:SF11">
    <property type="entry name" value="ESTERASE_LIPASE_THIOESTERASE DOMAIN-CONTAINING PROTEIN"/>
    <property type="match status" value="1"/>
</dbReference>
<reference evidence="2 3" key="1">
    <citation type="submission" date="2015-06" db="EMBL/GenBank/DDBJ databases">
        <title>Draft genome of the ant-associated black yeast Phialophora attae CBS 131958.</title>
        <authorList>
            <person name="Moreno L.F."/>
            <person name="Stielow B.J."/>
            <person name="de Hoog S."/>
            <person name="Vicente V.A."/>
            <person name="Weiss V.A."/>
            <person name="de Vries M."/>
            <person name="Cruz L.M."/>
            <person name="Souza E.M."/>
        </authorList>
    </citation>
    <scope>NUCLEOTIDE SEQUENCE [LARGE SCALE GENOMIC DNA]</scope>
    <source>
        <strain evidence="2 3">CBS 131958</strain>
    </source>
</reference>
<dbReference type="PANTHER" id="PTHR37017">
    <property type="entry name" value="AB HYDROLASE-1 DOMAIN-CONTAINING PROTEIN-RELATED"/>
    <property type="match status" value="1"/>
</dbReference>
<organism evidence="2 3">
    <name type="scientific">Cyphellophora attinorum</name>
    <dbReference type="NCBI Taxonomy" id="1664694"/>
    <lineage>
        <taxon>Eukaryota</taxon>
        <taxon>Fungi</taxon>
        <taxon>Dikarya</taxon>
        <taxon>Ascomycota</taxon>
        <taxon>Pezizomycotina</taxon>
        <taxon>Eurotiomycetes</taxon>
        <taxon>Chaetothyriomycetidae</taxon>
        <taxon>Chaetothyriales</taxon>
        <taxon>Cyphellophoraceae</taxon>
        <taxon>Cyphellophora</taxon>
    </lineage>
</organism>
<dbReference type="RefSeq" id="XP_017998737.1">
    <property type="nucleotide sequence ID" value="XM_018146162.1"/>
</dbReference>
<dbReference type="STRING" id="1664694.A0A0N1HS07"/>
<accession>A0A0N1HS07</accession>
<sequence>MAKSTVFVLVPGAFNLPSVFDALADSLRSHNHEIEIAHLPSLGRKEDKPAGALDDAEHVRSVVTQHTKSGSNVVLAGSSYGGFVITEAAKGLIDSSATADNTGKLIHLVYFASLPFELNTTVSQMVEGKQPMPTTIPGNYLDPMPAEIAGPVLCSQATLEEQGWKHVPSTFVIGEKDLAVDAAWQHEKVDEAIKGGFEVKKVVLENGDHFMWVSQKDAVVDVLLEAAKGT</sequence>
<evidence type="ECO:0000313" key="3">
    <source>
        <dbReference type="Proteomes" id="UP000038010"/>
    </source>
</evidence>
<dbReference type="Gene3D" id="3.40.50.1820">
    <property type="entry name" value="alpha/beta hydrolase"/>
    <property type="match status" value="1"/>
</dbReference>
<dbReference type="EMBL" id="LFJN01000017">
    <property type="protein sequence ID" value="KPI38774.1"/>
    <property type="molecule type" value="Genomic_DNA"/>
</dbReference>
<dbReference type="InterPro" id="IPR000073">
    <property type="entry name" value="AB_hydrolase_1"/>
</dbReference>
<dbReference type="AlphaFoldDB" id="A0A0N1HS07"/>
<evidence type="ECO:0000313" key="2">
    <source>
        <dbReference type="EMBL" id="KPI38774.1"/>
    </source>
</evidence>
<dbReference type="VEuPathDB" id="FungiDB:AB675_5912"/>
<feature type="domain" description="AB hydrolase-1" evidence="1">
    <location>
        <begin position="7"/>
        <end position="222"/>
    </location>
</feature>
<dbReference type="GeneID" id="28738042"/>
<evidence type="ECO:0000259" key="1">
    <source>
        <dbReference type="Pfam" id="PF12697"/>
    </source>
</evidence>
<gene>
    <name evidence="2" type="ORF">AB675_5912</name>
</gene>
<dbReference type="OrthoDB" id="1263307at2759"/>
<dbReference type="SUPFAM" id="SSF53474">
    <property type="entry name" value="alpha/beta-Hydrolases"/>
    <property type="match status" value="1"/>
</dbReference>
<dbReference type="InterPro" id="IPR052897">
    <property type="entry name" value="Sec-Metab_Biosynth_Hydrolase"/>
</dbReference>
<comment type="caution">
    <text evidence="2">The sequence shown here is derived from an EMBL/GenBank/DDBJ whole genome shotgun (WGS) entry which is preliminary data.</text>
</comment>
<name>A0A0N1HS07_9EURO</name>
<dbReference type="Proteomes" id="UP000038010">
    <property type="component" value="Unassembled WGS sequence"/>
</dbReference>
<dbReference type="InterPro" id="IPR029058">
    <property type="entry name" value="AB_hydrolase_fold"/>
</dbReference>
<protein>
    <recommendedName>
        <fullName evidence="1">AB hydrolase-1 domain-containing protein</fullName>
    </recommendedName>
</protein>
<keyword evidence="3" id="KW-1185">Reference proteome</keyword>